<comment type="similarity">
    <text evidence="2">Belongs to the virb1 family.</text>
</comment>
<comment type="caution">
    <text evidence="4">The sequence shown here is derived from an EMBL/GenBank/DDBJ whole genome shotgun (WGS) entry which is preliminary data.</text>
</comment>
<dbReference type="Pfam" id="PF01464">
    <property type="entry name" value="SLT"/>
    <property type="match status" value="1"/>
</dbReference>
<dbReference type="SUPFAM" id="SSF53955">
    <property type="entry name" value="Lysozyme-like"/>
    <property type="match status" value="1"/>
</dbReference>
<dbReference type="EMBL" id="JAQZSM010000011">
    <property type="protein sequence ID" value="MDD7972000.1"/>
    <property type="molecule type" value="Genomic_DNA"/>
</dbReference>
<reference evidence="4" key="1">
    <citation type="submission" date="2023-02" db="EMBL/GenBank/DDBJ databases">
        <title>Description of Roseinatronobacter alkalisoli sp. nov., an alkaliphilic bacerium isolated from soda soil.</title>
        <authorList>
            <person name="Wei W."/>
        </authorList>
    </citation>
    <scope>NUCLEOTIDE SEQUENCE</scope>
    <source>
        <strain evidence="4">HJB301</strain>
    </source>
</reference>
<protein>
    <submittedName>
        <fullName evidence="4">Lytic transglycosylase domain-containing protein</fullName>
    </submittedName>
</protein>
<evidence type="ECO:0000256" key="1">
    <source>
        <dbReference type="ARBA" id="ARBA00007734"/>
    </source>
</evidence>
<dbReference type="PANTHER" id="PTHR37423:SF2">
    <property type="entry name" value="MEMBRANE-BOUND LYTIC MUREIN TRANSGLYCOSYLASE C"/>
    <property type="match status" value="1"/>
</dbReference>
<dbReference type="CDD" id="cd00254">
    <property type="entry name" value="LT-like"/>
    <property type="match status" value="1"/>
</dbReference>
<name>A0ABT5TA62_9RHOB</name>
<evidence type="ECO:0000259" key="3">
    <source>
        <dbReference type="Pfam" id="PF01464"/>
    </source>
</evidence>
<dbReference type="PANTHER" id="PTHR37423">
    <property type="entry name" value="SOLUBLE LYTIC MUREIN TRANSGLYCOSYLASE-RELATED"/>
    <property type="match status" value="1"/>
</dbReference>
<sequence length="202" mass="21360">MILRFDADGRFGPSGTTRAFAKHYSGGGVLSHPLQQAALDSAELDGQGRRSTPPAAPVSASPKVLTAILDAAMRYAGHPALRETGLGATDWVLLFQSNIEIESAYNPRALSHAGAIGLGQLMPDTARALGVDPHDMDQNLDGSARYLLKRLAQFGTPELALAAYNAGAAAVIRHDGIPPYPETIGHVRKVMAAFHRLKGKTS</sequence>
<accession>A0ABT5TA62</accession>
<evidence type="ECO:0000313" key="5">
    <source>
        <dbReference type="Proteomes" id="UP001431784"/>
    </source>
</evidence>
<organism evidence="4 5">
    <name type="scientific">Roseinatronobacter alkalisoli</name>
    <dbReference type="NCBI Taxonomy" id="3028235"/>
    <lineage>
        <taxon>Bacteria</taxon>
        <taxon>Pseudomonadati</taxon>
        <taxon>Pseudomonadota</taxon>
        <taxon>Alphaproteobacteria</taxon>
        <taxon>Rhodobacterales</taxon>
        <taxon>Paracoccaceae</taxon>
        <taxon>Roseinatronobacter</taxon>
    </lineage>
</organism>
<dbReference type="InterPro" id="IPR023346">
    <property type="entry name" value="Lysozyme-like_dom_sf"/>
</dbReference>
<feature type="domain" description="Transglycosylase SLT" evidence="3">
    <location>
        <begin position="99"/>
        <end position="174"/>
    </location>
</feature>
<comment type="similarity">
    <text evidence="1">Belongs to the transglycosylase Slt family.</text>
</comment>
<keyword evidence="5" id="KW-1185">Reference proteome</keyword>
<dbReference type="Gene3D" id="1.10.530.10">
    <property type="match status" value="1"/>
</dbReference>
<proteinExistence type="inferred from homology"/>
<evidence type="ECO:0000313" key="4">
    <source>
        <dbReference type="EMBL" id="MDD7972000.1"/>
    </source>
</evidence>
<gene>
    <name evidence="4" type="ORF">PUT78_12915</name>
</gene>
<dbReference type="Proteomes" id="UP001431784">
    <property type="component" value="Unassembled WGS sequence"/>
</dbReference>
<dbReference type="InterPro" id="IPR008258">
    <property type="entry name" value="Transglycosylase_SLT_dom_1"/>
</dbReference>
<evidence type="ECO:0000256" key="2">
    <source>
        <dbReference type="ARBA" id="ARBA00009387"/>
    </source>
</evidence>
<dbReference type="RefSeq" id="WP_274352713.1">
    <property type="nucleotide sequence ID" value="NZ_JAQZSM010000011.1"/>
</dbReference>